<protein>
    <submittedName>
        <fullName evidence="2">Candidate secreted effector</fullName>
    </submittedName>
</protein>
<sequence length="68" mass="7665">MQQIVPDSLLAFGLLLSLVQRKHTIFFRTFGVLLPSLFRILSRLVLHPEPDQNCNDDPDKEASSNSNA</sequence>
<dbReference type="AlphaFoldDB" id="A0A914NQ05"/>
<evidence type="ECO:0000313" key="1">
    <source>
        <dbReference type="Proteomes" id="UP000887563"/>
    </source>
</evidence>
<reference evidence="2" key="1">
    <citation type="submission" date="2022-11" db="UniProtKB">
        <authorList>
            <consortium name="WormBaseParasite"/>
        </authorList>
    </citation>
    <scope>IDENTIFICATION</scope>
</reference>
<dbReference type="WBParaSite" id="Minc3s08883g42708">
    <property type="protein sequence ID" value="Minc3s08883g42708"/>
    <property type="gene ID" value="Minc3s08883g42708"/>
</dbReference>
<organism evidence="1 2">
    <name type="scientific">Meloidogyne incognita</name>
    <name type="common">Southern root-knot nematode worm</name>
    <name type="synonym">Oxyuris incognita</name>
    <dbReference type="NCBI Taxonomy" id="6306"/>
    <lineage>
        <taxon>Eukaryota</taxon>
        <taxon>Metazoa</taxon>
        <taxon>Ecdysozoa</taxon>
        <taxon>Nematoda</taxon>
        <taxon>Chromadorea</taxon>
        <taxon>Rhabditida</taxon>
        <taxon>Tylenchina</taxon>
        <taxon>Tylenchomorpha</taxon>
        <taxon>Tylenchoidea</taxon>
        <taxon>Meloidogynidae</taxon>
        <taxon>Meloidogyninae</taxon>
        <taxon>Meloidogyne</taxon>
        <taxon>Meloidogyne incognita group</taxon>
    </lineage>
</organism>
<dbReference type="Proteomes" id="UP000887563">
    <property type="component" value="Unplaced"/>
</dbReference>
<evidence type="ECO:0000313" key="2">
    <source>
        <dbReference type="WBParaSite" id="Minc3s08883g42708"/>
    </source>
</evidence>
<accession>A0A914NQ05</accession>
<name>A0A914NQ05_MELIC</name>
<proteinExistence type="predicted"/>
<keyword evidence="1" id="KW-1185">Reference proteome</keyword>